<organism evidence="1 2">
    <name type="scientific">Eretmocerus hayati</name>
    <dbReference type="NCBI Taxonomy" id="131215"/>
    <lineage>
        <taxon>Eukaryota</taxon>
        <taxon>Metazoa</taxon>
        <taxon>Ecdysozoa</taxon>
        <taxon>Arthropoda</taxon>
        <taxon>Hexapoda</taxon>
        <taxon>Insecta</taxon>
        <taxon>Pterygota</taxon>
        <taxon>Neoptera</taxon>
        <taxon>Endopterygota</taxon>
        <taxon>Hymenoptera</taxon>
        <taxon>Apocrita</taxon>
        <taxon>Proctotrupomorpha</taxon>
        <taxon>Chalcidoidea</taxon>
        <taxon>Aphelinidae</taxon>
        <taxon>Aphelininae</taxon>
        <taxon>Eretmocerus</taxon>
    </lineage>
</organism>
<evidence type="ECO:0000313" key="2">
    <source>
        <dbReference type="Proteomes" id="UP001239111"/>
    </source>
</evidence>
<gene>
    <name evidence="1" type="ORF">QAD02_005480</name>
</gene>
<name>A0ACC2NTL5_9HYME</name>
<proteinExistence type="predicted"/>
<sequence>MDPLKVGLFLFLVQIFNICSGSEDSNNKNLAPDEIQTTVSYEMDEEYDENEEIRSTCIDGDSSCLDTLNQEGYPNNGEHNSSSATLADGNHDSESSFGLRGGPDADFDSYFSRNRYNPARAPFNPLNSRVTPGSNTLQKGPRYMNTNLSSIARKLLPSRCGLTGTSLHVFGGKRAREGQYPWMVALVYKTPFDLESNCGGSIIHKRYVLTAAHCVESHKIKPNWELVSVRIGTTRLRSDPKCFIQPSYPGNLDPDCVTVPKFDDIPIERMVIHSLYDWTFTRVVYNDIALLKLKKDVEFSKTVQPICLPSSPQINAKLKATGWGLREDGTDSPTLLEVDLPLVDCRSVRREEYSSLKSTQICAGGESAKDTCRGDSGGPLMDTHETEILAKRIVGVVSGGQWPCGPPGLPAVYTKVFSFVPWILNNMQLTLNLKPSDTIPDTSDDPKYYSRHLKPRARI</sequence>
<dbReference type="EMBL" id="CM056743">
    <property type="protein sequence ID" value="KAJ8674218.1"/>
    <property type="molecule type" value="Genomic_DNA"/>
</dbReference>
<evidence type="ECO:0000313" key="1">
    <source>
        <dbReference type="EMBL" id="KAJ8674218.1"/>
    </source>
</evidence>
<keyword evidence="2" id="KW-1185">Reference proteome</keyword>
<protein>
    <submittedName>
        <fullName evidence="1">Uncharacterized protein</fullName>
    </submittedName>
</protein>
<comment type="caution">
    <text evidence="1">The sequence shown here is derived from an EMBL/GenBank/DDBJ whole genome shotgun (WGS) entry which is preliminary data.</text>
</comment>
<accession>A0ACC2NTL5</accession>
<dbReference type="Proteomes" id="UP001239111">
    <property type="component" value="Chromosome 3"/>
</dbReference>
<reference evidence="1" key="1">
    <citation type="submission" date="2023-04" db="EMBL/GenBank/DDBJ databases">
        <title>A chromosome-level genome assembly of the parasitoid wasp Eretmocerus hayati.</title>
        <authorList>
            <person name="Zhong Y."/>
            <person name="Liu S."/>
            <person name="Liu Y."/>
        </authorList>
    </citation>
    <scope>NUCLEOTIDE SEQUENCE</scope>
    <source>
        <strain evidence="1">ZJU_SS_LIU_2023</strain>
    </source>
</reference>